<dbReference type="PANTHER" id="PTHR32182">
    <property type="entry name" value="DNA REPLICATION AND REPAIR PROTEIN RECF"/>
    <property type="match status" value="1"/>
</dbReference>
<accession>F3FHA4</accession>
<dbReference type="GO" id="GO:0000731">
    <property type="term" value="P:DNA synthesis involved in DNA repair"/>
    <property type="evidence" value="ECO:0007669"/>
    <property type="project" value="TreeGrafter"/>
</dbReference>
<dbReference type="GO" id="GO:0016887">
    <property type="term" value="F:ATP hydrolysis activity"/>
    <property type="evidence" value="ECO:0007669"/>
    <property type="project" value="InterPro"/>
</dbReference>
<organism evidence="3 4">
    <name type="scientific">Pseudomonas syringae pv. japonica str. M301072</name>
    <dbReference type="NCBI Taxonomy" id="629262"/>
    <lineage>
        <taxon>Bacteria</taxon>
        <taxon>Pseudomonadati</taxon>
        <taxon>Pseudomonadota</taxon>
        <taxon>Gammaproteobacteria</taxon>
        <taxon>Pseudomonadales</taxon>
        <taxon>Pseudomonadaceae</taxon>
        <taxon>Pseudomonas</taxon>
        <taxon>Pseudomonas syringae</taxon>
    </lineage>
</organism>
<dbReference type="SUPFAM" id="SSF52540">
    <property type="entry name" value="P-loop containing nucleoside triphosphate hydrolases"/>
    <property type="match status" value="1"/>
</dbReference>
<evidence type="ECO:0000259" key="2">
    <source>
        <dbReference type="Pfam" id="PF13476"/>
    </source>
</evidence>
<dbReference type="InterPro" id="IPR026866">
    <property type="entry name" value="CR006_AAA"/>
</dbReference>
<feature type="domain" description="Rad50/SbcC-type AAA" evidence="2">
    <location>
        <begin position="86"/>
        <end position="134"/>
    </location>
</feature>
<feature type="domain" description="Protein CR006 P-loop" evidence="1">
    <location>
        <begin position="377"/>
        <end position="705"/>
    </location>
</feature>
<dbReference type="GO" id="GO:0006302">
    <property type="term" value="P:double-strand break repair"/>
    <property type="evidence" value="ECO:0007669"/>
    <property type="project" value="InterPro"/>
</dbReference>
<dbReference type="Pfam" id="PF13476">
    <property type="entry name" value="AAA_23"/>
    <property type="match status" value="1"/>
</dbReference>
<dbReference type="PANTHER" id="PTHR32182:SF22">
    <property type="entry name" value="ATP-DEPENDENT ENDONUCLEASE, OLD FAMILY-RELATED"/>
    <property type="match status" value="1"/>
</dbReference>
<comment type="caution">
    <text evidence="3">The sequence shown here is derived from an EMBL/GenBank/DDBJ whole genome shotgun (WGS) entry which is preliminary data.</text>
</comment>
<proteinExistence type="predicted"/>
<name>F3FHA4_PSESX</name>
<dbReference type="InterPro" id="IPR027417">
    <property type="entry name" value="P-loop_NTPase"/>
</dbReference>
<protein>
    <submittedName>
        <fullName evidence="3">Uncharacterized protein</fullName>
    </submittedName>
</protein>
<evidence type="ECO:0000313" key="3">
    <source>
        <dbReference type="EMBL" id="EGH29590.1"/>
    </source>
</evidence>
<gene>
    <name evidence="3" type="ORF">PSYJA_11650</name>
</gene>
<evidence type="ECO:0000259" key="1">
    <source>
        <dbReference type="Pfam" id="PF13166"/>
    </source>
</evidence>
<dbReference type="Proteomes" id="UP000004471">
    <property type="component" value="Unassembled WGS sequence"/>
</dbReference>
<dbReference type="EMBL" id="AEAH01000541">
    <property type="protein sequence ID" value="EGH29590.1"/>
    <property type="molecule type" value="Genomic_DNA"/>
</dbReference>
<reference evidence="3 4" key="1">
    <citation type="journal article" date="2011" name="PLoS Pathog.">
        <title>Dynamic evolution of pathogenicity revealed by sequencing and comparative genomics of 19 Pseudomonas syringae isolates.</title>
        <authorList>
            <person name="Baltrus D.A."/>
            <person name="Nishimura M.T."/>
            <person name="Romanchuk A."/>
            <person name="Chang J.H."/>
            <person name="Mukhtar M.S."/>
            <person name="Cherkis K."/>
            <person name="Roach J."/>
            <person name="Grant S.R."/>
            <person name="Jones C.D."/>
            <person name="Dangl J.L."/>
        </authorList>
    </citation>
    <scope>NUCLEOTIDE SEQUENCE [LARGE SCALE GENOMIC DNA]</scope>
    <source>
        <strain evidence="4">M301072PT</strain>
    </source>
</reference>
<dbReference type="AlphaFoldDB" id="F3FHA4"/>
<evidence type="ECO:0000313" key="4">
    <source>
        <dbReference type="Proteomes" id="UP000004471"/>
    </source>
</evidence>
<dbReference type="InterPro" id="IPR038729">
    <property type="entry name" value="Rad50/SbcC_AAA"/>
</dbReference>
<dbReference type="Pfam" id="PF13166">
    <property type="entry name" value="AAA_13"/>
    <property type="match status" value="1"/>
</dbReference>
<sequence>MAKHNDATGYLLAHRDAVRESWFHAVCDAAISSSGQALSGEELDRLWRLFHGSETYTFTASAPAPLLPPVRGAIPPFYLESLSGFSEFKKLRPTLKLDLAKRITLVFGRNGAGKSSLCQALKVLANPEKPKEPLHNVLKSAVSLPSFSFKLRGQLQTTWTELDGFGTQAQALKYFDATVAFNHVNSSIRPEAVVELSVFRLECFDYARECLKQFQSYGTSLMNQARSATNLSIAAVKAKAQSAINVQAGTFKDWSAINCQPMLDWIRTIVYGPMQEQAKTDAQTRLAQLTAASSAEGQQSLAMQRQLIVQVKESLTTFRDRCSEFSYSKYADILKLIQQKEAASVELGGTVFTPNYSLPAQQALLSSAAAIRPFSPSDECVLCRQRLAPEASALFAAYHEHLNSTLQSDLSRLRIERDSLVAKKQLINEYRPLQYSQYEHVINPAFLIALASLIDSIREALTVPVIEADAVAAFQRRAELDGYLKGVSDHLDSVDSAIALSASGQHNLNQETSRLSAELGSLAALVAAHQVRPEIEQICIDSIAFEKLSGSFEKFNFTARLAALTGKKKEAHSELVLSSFIPHLNQEYKRLCGASLEQMGVRLANQGTEATVLPKIGGELVQRVLSEGELKVHALALFMCEASVSSHQVLVLDDPVTSFDYNYVSNFCERLRDYCRDNPTSQVIVLTHNWDFFSNLQATINGSGLNNHMSVQVLEGCSTVAEYTEKWDELCAEIEAYFGLPTEPTVFDKEKLSALLRRLVEKLMNAYVFNEQRHQYKIKALTVSNFKDYTKLVPLFPAEADRLKDLYANLSPLEHDDLRNYYSGKTIFQFQTWYGEIKNMKAQLELRRPR</sequence>
<dbReference type="Gene3D" id="3.40.50.300">
    <property type="entry name" value="P-loop containing nucleotide triphosphate hydrolases"/>
    <property type="match status" value="2"/>
</dbReference>
<dbReference type="HOGENOM" id="CLU_337363_0_0_6"/>
<dbReference type="PATRIC" id="fig|629262.5.peg.1918"/>